<feature type="transmembrane region" description="Helical" evidence="8">
    <location>
        <begin position="37"/>
        <end position="57"/>
    </location>
</feature>
<sequence length="233" mass="24840">MDPPHNRMFIFIFISLGGVQSALKTSSAELAVNPTLAFIEISMCFGFGLATAIFFSYRISGGALNPAVNFGLFVAGAMDPITLVAYTVAQCLGATAACAAVSAIFPAKFAGANQVFPGISVVQAFFLELILTFGLVLTVLFLAVEKSKITFFAPLMIGIYVFIAHLLAIPYTNTSINPARSLGASIITGTWDNHWIFWVAPMSGGAVAGLIYRFYKMIGYETLNAGQDADHVV</sequence>
<dbReference type="GO" id="GO:0015250">
    <property type="term" value="F:water channel activity"/>
    <property type="evidence" value="ECO:0007669"/>
    <property type="project" value="TreeGrafter"/>
</dbReference>
<keyword evidence="4 7" id="KW-0812">Transmembrane</keyword>
<name>A0A507F571_9FUNG</name>
<dbReference type="PRINTS" id="PR00783">
    <property type="entry name" value="MINTRINSICP"/>
</dbReference>
<feature type="transmembrane region" description="Helical" evidence="8">
    <location>
        <begin position="151"/>
        <end position="171"/>
    </location>
</feature>
<dbReference type="Gene3D" id="1.20.1080.10">
    <property type="entry name" value="Glycerol uptake facilitator protein"/>
    <property type="match status" value="1"/>
</dbReference>
<feature type="transmembrane region" description="Helical" evidence="8">
    <location>
        <begin position="125"/>
        <end position="144"/>
    </location>
</feature>
<proteinExistence type="inferred from homology"/>
<evidence type="ECO:0000256" key="6">
    <source>
        <dbReference type="ARBA" id="ARBA00023136"/>
    </source>
</evidence>
<dbReference type="EMBL" id="QEAP01000274">
    <property type="protein sequence ID" value="TPX70770.1"/>
    <property type="molecule type" value="Genomic_DNA"/>
</dbReference>
<evidence type="ECO:0000256" key="7">
    <source>
        <dbReference type="RuleBase" id="RU000477"/>
    </source>
</evidence>
<dbReference type="GO" id="GO:0005886">
    <property type="term" value="C:plasma membrane"/>
    <property type="evidence" value="ECO:0007669"/>
    <property type="project" value="TreeGrafter"/>
</dbReference>
<comment type="subcellular location">
    <subcellularLocation>
        <location evidence="1">Membrane</location>
        <topology evidence="1">Multi-pass membrane protein</topology>
    </subcellularLocation>
</comment>
<dbReference type="PANTHER" id="PTHR19139:SF199">
    <property type="entry name" value="MIP17260P"/>
    <property type="match status" value="1"/>
</dbReference>
<gene>
    <name evidence="9" type="ORF">CcCBS67573_g06426</name>
</gene>
<evidence type="ECO:0000256" key="2">
    <source>
        <dbReference type="ARBA" id="ARBA00006175"/>
    </source>
</evidence>
<keyword evidence="6 8" id="KW-0472">Membrane</keyword>
<dbReference type="OrthoDB" id="3222at2759"/>
<dbReference type="InterPro" id="IPR000425">
    <property type="entry name" value="MIP"/>
</dbReference>
<dbReference type="PANTHER" id="PTHR19139">
    <property type="entry name" value="AQUAPORIN TRANSPORTER"/>
    <property type="match status" value="1"/>
</dbReference>
<evidence type="ECO:0000256" key="3">
    <source>
        <dbReference type="ARBA" id="ARBA00022448"/>
    </source>
</evidence>
<dbReference type="STRING" id="246404.A0A507F571"/>
<evidence type="ECO:0008006" key="11">
    <source>
        <dbReference type="Google" id="ProtNLM"/>
    </source>
</evidence>
<evidence type="ECO:0000256" key="5">
    <source>
        <dbReference type="ARBA" id="ARBA00022989"/>
    </source>
</evidence>
<dbReference type="Proteomes" id="UP000320333">
    <property type="component" value="Unassembled WGS sequence"/>
</dbReference>
<comment type="similarity">
    <text evidence="2 7">Belongs to the MIP/aquaporin (TC 1.A.8) family.</text>
</comment>
<dbReference type="InterPro" id="IPR034294">
    <property type="entry name" value="Aquaporin_transptr"/>
</dbReference>
<feature type="transmembrane region" description="Helical" evidence="8">
    <location>
        <begin position="195"/>
        <end position="215"/>
    </location>
</feature>
<dbReference type="Pfam" id="PF00230">
    <property type="entry name" value="MIP"/>
    <property type="match status" value="1"/>
</dbReference>
<dbReference type="SUPFAM" id="SSF81338">
    <property type="entry name" value="Aquaporin-like"/>
    <property type="match status" value="1"/>
</dbReference>
<keyword evidence="5 8" id="KW-1133">Transmembrane helix</keyword>
<keyword evidence="3 7" id="KW-0813">Transport</keyword>
<evidence type="ECO:0000313" key="10">
    <source>
        <dbReference type="Proteomes" id="UP000320333"/>
    </source>
</evidence>
<evidence type="ECO:0000256" key="8">
    <source>
        <dbReference type="SAM" id="Phobius"/>
    </source>
</evidence>
<evidence type="ECO:0000256" key="4">
    <source>
        <dbReference type="ARBA" id="ARBA00022692"/>
    </source>
</evidence>
<comment type="caution">
    <text evidence="9">The sequence shown here is derived from an EMBL/GenBank/DDBJ whole genome shotgun (WGS) entry which is preliminary data.</text>
</comment>
<protein>
    <recommendedName>
        <fullName evidence="11">Aquaporin</fullName>
    </recommendedName>
</protein>
<evidence type="ECO:0000313" key="9">
    <source>
        <dbReference type="EMBL" id="TPX70770.1"/>
    </source>
</evidence>
<dbReference type="AlphaFoldDB" id="A0A507F571"/>
<accession>A0A507F571</accession>
<dbReference type="InterPro" id="IPR023271">
    <property type="entry name" value="Aquaporin-like"/>
</dbReference>
<organism evidence="9 10">
    <name type="scientific">Chytriomyces confervae</name>
    <dbReference type="NCBI Taxonomy" id="246404"/>
    <lineage>
        <taxon>Eukaryota</taxon>
        <taxon>Fungi</taxon>
        <taxon>Fungi incertae sedis</taxon>
        <taxon>Chytridiomycota</taxon>
        <taxon>Chytridiomycota incertae sedis</taxon>
        <taxon>Chytridiomycetes</taxon>
        <taxon>Chytridiales</taxon>
        <taxon>Chytriomycetaceae</taxon>
        <taxon>Chytriomyces</taxon>
    </lineage>
</organism>
<evidence type="ECO:0000256" key="1">
    <source>
        <dbReference type="ARBA" id="ARBA00004141"/>
    </source>
</evidence>
<keyword evidence="10" id="KW-1185">Reference proteome</keyword>
<reference evidence="9 10" key="1">
    <citation type="journal article" date="2019" name="Sci. Rep.">
        <title>Comparative genomics of chytrid fungi reveal insights into the obligate biotrophic and pathogenic lifestyle of Synchytrium endobioticum.</title>
        <authorList>
            <person name="van de Vossenberg B.T.L.H."/>
            <person name="Warris S."/>
            <person name="Nguyen H.D.T."/>
            <person name="van Gent-Pelzer M.P.E."/>
            <person name="Joly D.L."/>
            <person name="van de Geest H.C."/>
            <person name="Bonants P.J.M."/>
            <person name="Smith D.S."/>
            <person name="Levesque C.A."/>
            <person name="van der Lee T.A.J."/>
        </authorList>
    </citation>
    <scope>NUCLEOTIDE SEQUENCE [LARGE SCALE GENOMIC DNA]</scope>
    <source>
        <strain evidence="9 10">CBS 675.73</strain>
    </source>
</reference>
<feature type="transmembrane region" description="Helical" evidence="8">
    <location>
        <begin position="83"/>
        <end position="105"/>
    </location>
</feature>